<dbReference type="Pfam" id="PF13561">
    <property type="entry name" value="adh_short_C2"/>
    <property type="match status" value="1"/>
</dbReference>
<dbReference type="InterPro" id="IPR036291">
    <property type="entry name" value="NAD(P)-bd_dom_sf"/>
</dbReference>
<proteinExistence type="inferred from homology"/>
<dbReference type="PANTHER" id="PTHR24321">
    <property type="entry name" value="DEHYDROGENASES, SHORT CHAIN"/>
    <property type="match status" value="1"/>
</dbReference>
<evidence type="ECO:0000313" key="3">
    <source>
        <dbReference type="EMBL" id="CAD7666127.1"/>
    </source>
</evidence>
<evidence type="ECO:0000313" key="4">
    <source>
        <dbReference type="Proteomes" id="UP000728032"/>
    </source>
</evidence>
<sequence length="93" mass="10025">TKCMAVELAPKKIRVNAVCLCVIHSPSFESLSNMTKDELKALKQRLAVKFPIGRVGEPSDMDHAVVHLASEHATFITGACVLVDGGYLNSVCL</sequence>
<keyword evidence="2" id="KW-0560">Oxidoreductase</keyword>
<name>A0A7R9MT97_9ACAR</name>
<evidence type="ECO:0000256" key="2">
    <source>
        <dbReference type="ARBA" id="ARBA00023002"/>
    </source>
</evidence>
<dbReference type="Gene3D" id="3.40.50.720">
    <property type="entry name" value="NAD(P)-binding Rossmann-like Domain"/>
    <property type="match status" value="1"/>
</dbReference>
<organism evidence="3">
    <name type="scientific">Oppiella nova</name>
    <dbReference type="NCBI Taxonomy" id="334625"/>
    <lineage>
        <taxon>Eukaryota</taxon>
        <taxon>Metazoa</taxon>
        <taxon>Ecdysozoa</taxon>
        <taxon>Arthropoda</taxon>
        <taxon>Chelicerata</taxon>
        <taxon>Arachnida</taxon>
        <taxon>Acari</taxon>
        <taxon>Acariformes</taxon>
        <taxon>Sarcoptiformes</taxon>
        <taxon>Oribatida</taxon>
        <taxon>Brachypylina</taxon>
        <taxon>Oppioidea</taxon>
        <taxon>Oppiidae</taxon>
        <taxon>Oppiella</taxon>
    </lineage>
</organism>
<dbReference type="PRINTS" id="PR00081">
    <property type="entry name" value="GDHRDH"/>
</dbReference>
<dbReference type="GO" id="GO:0016491">
    <property type="term" value="F:oxidoreductase activity"/>
    <property type="evidence" value="ECO:0007669"/>
    <property type="project" value="UniProtKB-KW"/>
</dbReference>
<dbReference type="EMBL" id="CAJPVJ010052217">
    <property type="protein sequence ID" value="CAG2183251.1"/>
    <property type="molecule type" value="Genomic_DNA"/>
</dbReference>
<reference evidence="3" key="1">
    <citation type="submission" date="2020-11" db="EMBL/GenBank/DDBJ databases">
        <authorList>
            <person name="Tran Van P."/>
        </authorList>
    </citation>
    <scope>NUCLEOTIDE SEQUENCE</scope>
</reference>
<protein>
    <submittedName>
        <fullName evidence="3">Uncharacterized protein</fullName>
    </submittedName>
</protein>
<comment type="similarity">
    <text evidence="1">Belongs to the short-chain dehydrogenases/reductases (SDR) family.</text>
</comment>
<dbReference type="SUPFAM" id="SSF51735">
    <property type="entry name" value="NAD(P)-binding Rossmann-fold domains"/>
    <property type="match status" value="1"/>
</dbReference>
<dbReference type="PANTHER" id="PTHR24321:SF8">
    <property type="entry name" value="ESTRADIOL 17-BETA-DEHYDROGENASE 8-RELATED"/>
    <property type="match status" value="1"/>
</dbReference>
<accession>A0A7R9MT97</accession>
<dbReference type="Proteomes" id="UP000728032">
    <property type="component" value="Unassembled WGS sequence"/>
</dbReference>
<dbReference type="OrthoDB" id="6496917at2759"/>
<keyword evidence="4" id="KW-1185">Reference proteome</keyword>
<dbReference type="EMBL" id="OC967042">
    <property type="protein sequence ID" value="CAD7666127.1"/>
    <property type="molecule type" value="Genomic_DNA"/>
</dbReference>
<feature type="non-terminal residue" evidence="3">
    <location>
        <position position="1"/>
    </location>
</feature>
<dbReference type="AlphaFoldDB" id="A0A7R9MT97"/>
<gene>
    <name evidence="3" type="ORF">ONB1V03_LOCUS22672</name>
</gene>
<dbReference type="InterPro" id="IPR002347">
    <property type="entry name" value="SDR_fam"/>
</dbReference>
<evidence type="ECO:0000256" key="1">
    <source>
        <dbReference type="ARBA" id="ARBA00006484"/>
    </source>
</evidence>